<dbReference type="PANTHER" id="PTHR12608">
    <property type="entry name" value="TRANSMEMBRANE PROTEIN HTP-1 RELATED"/>
    <property type="match status" value="1"/>
</dbReference>
<keyword evidence="3 6" id="KW-0812">Transmembrane</keyword>
<dbReference type="Proteomes" id="UP000464524">
    <property type="component" value="Chromosome"/>
</dbReference>
<dbReference type="PANTHER" id="PTHR12608:SF1">
    <property type="entry name" value="TRANSMEMBRANE PROTEIN 165"/>
    <property type="match status" value="1"/>
</dbReference>
<dbReference type="GO" id="GO:0016020">
    <property type="term" value="C:membrane"/>
    <property type="evidence" value="ECO:0007669"/>
    <property type="project" value="UniProtKB-SubCell"/>
</dbReference>
<sequence length="184" mass="20199">MDAFFTSTLTVTLAEMGDKTQLLSLLLVTRLQKPWQIIAGILIATLLNHGVSAWFGDWLSQFLTSELGELLIHLSFIAVGLWLLIPDKDDEPNTSLDKYGAFVVSLVLFFIAEMGDKTQIATVLLAAQYQSLLWVTLGTTLGMLLANVPVVFAGNYIMQRIPFTLTRALAALVFVAIGLYGLFS</sequence>
<keyword evidence="8" id="KW-1185">Reference proteome</keyword>
<feature type="transmembrane region" description="Helical" evidence="6">
    <location>
        <begin position="67"/>
        <end position="84"/>
    </location>
</feature>
<evidence type="ECO:0000256" key="2">
    <source>
        <dbReference type="ARBA" id="ARBA00009190"/>
    </source>
</evidence>
<dbReference type="RefSeq" id="WP_160177988.1">
    <property type="nucleotide sequence ID" value="NZ_CP047656.1"/>
</dbReference>
<gene>
    <name evidence="7" type="ORF">FX988_00266</name>
</gene>
<evidence type="ECO:0000256" key="6">
    <source>
        <dbReference type="RuleBase" id="RU365102"/>
    </source>
</evidence>
<dbReference type="InterPro" id="IPR001727">
    <property type="entry name" value="GDT1-like"/>
</dbReference>
<keyword evidence="5 6" id="KW-0472">Membrane</keyword>
<evidence type="ECO:0000256" key="5">
    <source>
        <dbReference type="ARBA" id="ARBA00023136"/>
    </source>
</evidence>
<comment type="subcellular location">
    <subcellularLocation>
        <location evidence="1 6">Membrane</location>
        <topology evidence="1 6">Multi-pass membrane protein</topology>
    </subcellularLocation>
</comment>
<evidence type="ECO:0000256" key="1">
    <source>
        <dbReference type="ARBA" id="ARBA00004141"/>
    </source>
</evidence>
<dbReference type="EMBL" id="CP047656">
    <property type="protein sequence ID" value="QHJ10057.1"/>
    <property type="molecule type" value="Genomic_DNA"/>
</dbReference>
<dbReference type="OrthoDB" id="9801356at2"/>
<comment type="similarity">
    <text evidence="2 6">Belongs to the GDT1 family.</text>
</comment>
<evidence type="ECO:0000256" key="4">
    <source>
        <dbReference type="ARBA" id="ARBA00022989"/>
    </source>
</evidence>
<reference evidence="7 8" key="1">
    <citation type="submission" date="2019-12" db="EMBL/GenBank/DDBJ databases">
        <title>Genome sequencing and assembly of endphytes of Porphyra tenera.</title>
        <authorList>
            <person name="Park J.M."/>
            <person name="Shin R."/>
            <person name="Jo S.H."/>
        </authorList>
    </citation>
    <scope>NUCLEOTIDE SEQUENCE [LARGE SCALE GENOMIC DNA]</scope>
    <source>
        <strain evidence="7 8">GPM4</strain>
    </source>
</reference>
<dbReference type="KEGG" id="pmes:FX988_00266"/>
<accession>A0A857JGL8</accession>
<protein>
    <recommendedName>
        <fullName evidence="6">GDT1 family protein</fullName>
    </recommendedName>
</protein>
<proteinExistence type="inferred from homology"/>
<dbReference type="Pfam" id="PF01169">
    <property type="entry name" value="GDT1"/>
    <property type="match status" value="2"/>
</dbReference>
<organism evidence="7 8">
    <name type="scientific">Paraglaciecola mesophila</name>
    <dbReference type="NCBI Taxonomy" id="197222"/>
    <lineage>
        <taxon>Bacteria</taxon>
        <taxon>Pseudomonadati</taxon>
        <taxon>Pseudomonadota</taxon>
        <taxon>Gammaproteobacteria</taxon>
        <taxon>Alteromonadales</taxon>
        <taxon>Alteromonadaceae</taxon>
        <taxon>Paraglaciecola</taxon>
    </lineage>
</organism>
<evidence type="ECO:0000313" key="7">
    <source>
        <dbReference type="EMBL" id="QHJ10057.1"/>
    </source>
</evidence>
<evidence type="ECO:0000256" key="3">
    <source>
        <dbReference type="ARBA" id="ARBA00022692"/>
    </source>
</evidence>
<feature type="transmembrane region" description="Helical" evidence="6">
    <location>
        <begin position="96"/>
        <end position="112"/>
    </location>
</feature>
<name>A0A857JGL8_9ALTE</name>
<keyword evidence="4 6" id="KW-1133">Transmembrane helix</keyword>
<feature type="transmembrane region" description="Helical" evidence="6">
    <location>
        <begin position="132"/>
        <end position="153"/>
    </location>
</feature>
<dbReference type="AlphaFoldDB" id="A0A857JGL8"/>
<evidence type="ECO:0000313" key="8">
    <source>
        <dbReference type="Proteomes" id="UP000464524"/>
    </source>
</evidence>
<dbReference type="GO" id="GO:0046873">
    <property type="term" value="F:metal ion transmembrane transporter activity"/>
    <property type="evidence" value="ECO:0007669"/>
    <property type="project" value="InterPro"/>
</dbReference>
<feature type="transmembrane region" description="Helical" evidence="6">
    <location>
        <begin position="35"/>
        <end position="55"/>
    </location>
</feature>
<feature type="transmembrane region" description="Helical" evidence="6">
    <location>
        <begin position="165"/>
        <end position="183"/>
    </location>
</feature>